<evidence type="ECO:0000313" key="1">
    <source>
        <dbReference type="EMBL" id="QBX06546.1"/>
    </source>
</evidence>
<dbReference type="Proteomes" id="UP000296455">
    <property type="component" value="Segment"/>
</dbReference>
<sequence length="101" mass="11957">MAPPKAWNPFEPRAIDFDYVDAHGWYSVVFPRVHDEHLVIDVWLDDALSFVRQSGFKQYAWCFAHGRGKDGNRLSPVFYFRDRFEAARFSWRFSGTLKEKP</sequence>
<gene>
    <name evidence="1" type="ORF">BcepSaruman_133</name>
</gene>
<accession>A0A4D5ZDC3</accession>
<organism evidence="1 2">
    <name type="scientific">Burkholderia phage BcepSaruman</name>
    <dbReference type="NCBI Taxonomy" id="2530032"/>
    <lineage>
        <taxon>Viruses</taxon>
        <taxon>Duplodnaviria</taxon>
        <taxon>Heunggongvirae</taxon>
        <taxon>Uroviricota</taxon>
        <taxon>Caudoviricetes</taxon>
        <taxon>Sarumanvirus</taxon>
        <taxon>Sarumanvirus bcepsaruman</taxon>
    </lineage>
</organism>
<proteinExistence type="predicted"/>
<reference evidence="1 2" key="1">
    <citation type="submission" date="2019-02" db="EMBL/GenBank/DDBJ databases">
        <title>Complete genome sequence of Burkholderia cenocepacia phage BcepSaruman.</title>
        <authorList>
            <person name="Park K."/>
            <person name="Liu M."/>
            <person name="Gill J."/>
        </authorList>
    </citation>
    <scope>NUCLEOTIDE SEQUENCE [LARGE SCALE GENOMIC DNA]</scope>
</reference>
<dbReference type="EMBL" id="MK552140">
    <property type="protein sequence ID" value="QBX06546.1"/>
    <property type="molecule type" value="Genomic_DNA"/>
</dbReference>
<protein>
    <submittedName>
        <fullName evidence="1">Uncharacterized protein</fullName>
    </submittedName>
</protein>
<evidence type="ECO:0000313" key="2">
    <source>
        <dbReference type="Proteomes" id="UP000296455"/>
    </source>
</evidence>
<keyword evidence="2" id="KW-1185">Reference proteome</keyword>
<name>A0A4D5ZDC3_9CAUD</name>